<dbReference type="Proteomes" id="UP000281955">
    <property type="component" value="Unassembled WGS sequence"/>
</dbReference>
<organism evidence="4 5">
    <name type="scientific">Motilibacter peucedani</name>
    <dbReference type="NCBI Taxonomy" id="598650"/>
    <lineage>
        <taxon>Bacteria</taxon>
        <taxon>Bacillati</taxon>
        <taxon>Actinomycetota</taxon>
        <taxon>Actinomycetes</taxon>
        <taxon>Motilibacterales</taxon>
        <taxon>Motilibacteraceae</taxon>
        <taxon>Motilibacter</taxon>
    </lineage>
</organism>
<dbReference type="InterPro" id="IPR016163">
    <property type="entry name" value="Ald_DH_C"/>
</dbReference>
<reference evidence="4 5" key="1">
    <citation type="submission" date="2018-10" db="EMBL/GenBank/DDBJ databases">
        <title>Genomic Encyclopedia of Archaeal and Bacterial Type Strains, Phase II (KMG-II): from individual species to whole genera.</title>
        <authorList>
            <person name="Goeker M."/>
        </authorList>
    </citation>
    <scope>NUCLEOTIDE SEQUENCE [LARGE SCALE GENOMIC DNA]</scope>
    <source>
        <strain evidence="4 5">RP-AC37</strain>
    </source>
</reference>
<protein>
    <submittedName>
        <fullName evidence="4">Aldehyde dehydrogenase (NAD+)</fullName>
    </submittedName>
</protein>
<evidence type="ECO:0000313" key="5">
    <source>
        <dbReference type="Proteomes" id="UP000281955"/>
    </source>
</evidence>
<dbReference type="PANTHER" id="PTHR43353">
    <property type="entry name" value="SUCCINATE-SEMIALDEHYDE DEHYDROGENASE, MITOCHONDRIAL"/>
    <property type="match status" value="1"/>
</dbReference>
<dbReference type="InterPro" id="IPR050740">
    <property type="entry name" value="Aldehyde_DH_Superfamily"/>
</dbReference>
<dbReference type="GO" id="GO:0016620">
    <property type="term" value="F:oxidoreductase activity, acting on the aldehyde or oxo group of donors, NAD or NADP as acceptor"/>
    <property type="evidence" value="ECO:0007669"/>
    <property type="project" value="InterPro"/>
</dbReference>
<dbReference type="FunFam" id="3.40.605.10:FF:000007">
    <property type="entry name" value="NAD/NADP-dependent betaine aldehyde dehydrogenase"/>
    <property type="match status" value="1"/>
</dbReference>
<dbReference type="InParanoid" id="A0A420XRP5"/>
<evidence type="ECO:0000256" key="2">
    <source>
        <dbReference type="ARBA" id="ARBA00023002"/>
    </source>
</evidence>
<name>A0A420XRP5_9ACTN</name>
<dbReference type="InterPro" id="IPR016162">
    <property type="entry name" value="Ald_DH_N"/>
</dbReference>
<dbReference type="AlphaFoldDB" id="A0A420XRP5"/>
<dbReference type="InterPro" id="IPR016161">
    <property type="entry name" value="Ald_DH/histidinol_DH"/>
</dbReference>
<proteinExistence type="inferred from homology"/>
<evidence type="ECO:0000256" key="1">
    <source>
        <dbReference type="ARBA" id="ARBA00009986"/>
    </source>
</evidence>
<feature type="domain" description="Aldehyde dehydrogenase" evidence="3">
    <location>
        <begin position="4"/>
        <end position="456"/>
    </location>
</feature>
<evidence type="ECO:0000313" key="4">
    <source>
        <dbReference type="EMBL" id="RKS77477.1"/>
    </source>
</evidence>
<dbReference type="SUPFAM" id="SSF53720">
    <property type="entry name" value="ALDH-like"/>
    <property type="match status" value="1"/>
</dbReference>
<dbReference type="OrthoDB" id="6882680at2"/>
<accession>A0A420XRP5</accession>
<dbReference type="EMBL" id="RBWV01000010">
    <property type="protein sequence ID" value="RKS77477.1"/>
    <property type="molecule type" value="Genomic_DNA"/>
</dbReference>
<dbReference type="Gene3D" id="3.40.309.10">
    <property type="entry name" value="Aldehyde Dehydrogenase, Chain A, domain 2"/>
    <property type="match status" value="1"/>
</dbReference>
<sequence>MTATLESTSPQAPSDVIATVPEMSADDVRAAYARAKEAARSWATGTATSRSVALDTCATALARASDEMAELVVREVGKPLTEARGEVARGIAILRYYAQLALLPEGDVIPSADGVSLLHTRRKPHGVAGLITPWNFPVAIPLWKAAPALAFGNTVLLKPAEESPACALRLAEIFSSAFPEGVFQVVTGGGEAGAAVISVADVVSFTGSTAVGASIRKAAAERGIPAQCEMGGQNASIVLPDADLAVAARVIAGAAMGYAGQKCTATSRVIVVGGQSAADAFAEQLGAAVAALSYGDPASADTVVGPVINSDARSAVVSSVSAAVSAGGVAVTGGTAGDSEGWYVSPAVVSRLAADDRLLREEVFGPVCAVVAASDADDAVRITNSVPYGLVAAVFTDSLGSALKLVPQLEVGMAKVNAPTSGVDYFAPFGGDKDSSYGPREQGTAARDFYTKTMTVTFAP</sequence>
<comment type="caution">
    <text evidence="4">The sequence shown here is derived from an EMBL/GenBank/DDBJ whole genome shotgun (WGS) entry which is preliminary data.</text>
</comment>
<keyword evidence="5" id="KW-1185">Reference proteome</keyword>
<gene>
    <name evidence="4" type="ORF">CLV35_1163</name>
</gene>
<keyword evidence="2" id="KW-0560">Oxidoreductase</keyword>
<dbReference type="InterPro" id="IPR015590">
    <property type="entry name" value="Aldehyde_DH_dom"/>
</dbReference>
<dbReference type="RefSeq" id="WP_121192514.1">
    <property type="nucleotide sequence ID" value="NZ_RBWV01000010.1"/>
</dbReference>
<dbReference type="PANTHER" id="PTHR43353:SF3">
    <property type="entry name" value="ALDEHYDE DEHYDROGENASE-RELATED"/>
    <property type="match status" value="1"/>
</dbReference>
<evidence type="ECO:0000259" key="3">
    <source>
        <dbReference type="Pfam" id="PF00171"/>
    </source>
</evidence>
<comment type="similarity">
    <text evidence="1">Belongs to the aldehyde dehydrogenase family.</text>
</comment>
<dbReference type="Pfam" id="PF00171">
    <property type="entry name" value="Aldedh"/>
    <property type="match status" value="1"/>
</dbReference>
<dbReference type="Gene3D" id="3.40.605.10">
    <property type="entry name" value="Aldehyde Dehydrogenase, Chain A, domain 1"/>
    <property type="match status" value="1"/>
</dbReference>